<organism evidence="2 3">
    <name type="scientific">Campylobacter lari NCTC 11845</name>
    <dbReference type="NCBI Taxonomy" id="1388749"/>
    <lineage>
        <taxon>Bacteria</taxon>
        <taxon>Pseudomonadati</taxon>
        <taxon>Campylobacterota</taxon>
        <taxon>Epsilonproteobacteria</taxon>
        <taxon>Campylobacterales</taxon>
        <taxon>Campylobacteraceae</taxon>
        <taxon>Campylobacter</taxon>
    </lineage>
</organism>
<dbReference type="EMBL" id="CP007775">
    <property type="protein sequence ID" value="AJD01844.1"/>
    <property type="molecule type" value="Genomic_DNA"/>
</dbReference>
<keyword evidence="1" id="KW-0472">Membrane</keyword>
<sequence>MNNKFNFAKFVLDCFICFGIVIISPFVYSILIKSDDFRWLLYPIQWLLYPIQWLLYPIQWLLYPIQWLFNIDTHTINDISILIIGFCSLSIISFFIIGFFYKIHKLSLFLSLIFMICCAIFGYYFFSHL</sequence>
<dbReference type="KEGG" id="cln:UPTC3659_1003"/>
<dbReference type="Proteomes" id="UP000031130">
    <property type="component" value="Chromosome"/>
</dbReference>
<protein>
    <submittedName>
        <fullName evidence="2">Uncharacterized protein</fullName>
    </submittedName>
</protein>
<evidence type="ECO:0000313" key="3">
    <source>
        <dbReference type="Proteomes" id="UP000031130"/>
    </source>
</evidence>
<dbReference type="AlphaFoldDB" id="A0A0A8HVC6"/>
<feature type="transmembrane region" description="Helical" evidence="1">
    <location>
        <begin position="40"/>
        <end position="59"/>
    </location>
</feature>
<keyword evidence="1" id="KW-1133">Transmembrane helix</keyword>
<keyword evidence="1" id="KW-0812">Transmembrane</keyword>
<reference evidence="2 3" key="1">
    <citation type="journal article" date="2014" name="Genome Biol. Evol.">
        <title>Comparative Genomics of the Campylobacter lari Group.</title>
        <authorList>
            <person name="Miller W.G."/>
            <person name="Yee E."/>
            <person name="Chapman M.H."/>
            <person name="Smith T.P."/>
            <person name="Bono J.L."/>
            <person name="Huynh S."/>
            <person name="Parker C.T."/>
            <person name="Vandamme P."/>
            <person name="Luong K."/>
            <person name="Korlach J."/>
        </authorList>
    </citation>
    <scope>NUCLEOTIDE SEQUENCE [LARGE SCALE GENOMIC DNA]</scope>
    <source>
        <strain evidence="3">RM3659</strain>
    </source>
</reference>
<proteinExistence type="predicted"/>
<dbReference type="HOGENOM" id="CLU_2105575_0_0_7"/>
<gene>
    <name evidence="2" type="ORF">UPTC3659_1003</name>
</gene>
<feature type="transmembrane region" description="Helical" evidence="1">
    <location>
        <begin position="108"/>
        <end position="126"/>
    </location>
</feature>
<evidence type="ECO:0000313" key="2">
    <source>
        <dbReference type="EMBL" id="AJD01844.1"/>
    </source>
</evidence>
<feature type="transmembrane region" description="Helical" evidence="1">
    <location>
        <begin position="79"/>
        <end position="101"/>
    </location>
</feature>
<name>A0A0A8HVC6_CAMLA</name>
<accession>A0A0A8HVC6</accession>
<feature type="transmembrane region" description="Helical" evidence="1">
    <location>
        <begin position="6"/>
        <end position="28"/>
    </location>
</feature>
<evidence type="ECO:0000256" key="1">
    <source>
        <dbReference type="SAM" id="Phobius"/>
    </source>
</evidence>